<comment type="caution">
    <text evidence="3">The sequence shown here is derived from an EMBL/GenBank/DDBJ whole genome shotgun (WGS) entry which is preliminary data.</text>
</comment>
<reference evidence="3" key="1">
    <citation type="submission" date="2021-12" db="EMBL/GenBank/DDBJ databases">
        <title>Prjna785345.</title>
        <authorList>
            <person name="Rujirawat T."/>
            <person name="Krajaejun T."/>
        </authorList>
    </citation>
    <scope>NUCLEOTIDE SEQUENCE</scope>
    <source>
        <strain evidence="3">Pi057C3</strain>
    </source>
</reference>
<accession>A0AAD5M4R9</accession>
<feature type="compositionally biased region" description="Low complexity" evidence="1">
    <location>
        <begin position="175"/>
        <end position="190"/>
    </location>
</feature>
<feature type="transmembrane region" description="Helical" evidence="2">
    <location>
        <begin position="409"/>
        <end position="431"/>
    </location>
</feature>
<feature type="transmembrane region" description="Helical" evidence="2">
    <location>
        <begin position="21"/>
        <end position="45"/>
    </location>
</feature>
<evidence type="ECO:0000256" key="1">
    <source>
        <dbReference type="SAM" id="MobiDB-lite"/>
    </source>
</evidence>
<feature type="transmembrane region" description="Helical" evidence="2">
    <location>
        <begin position="105"/>
        <end position="127"/>
    </location>
</feature>
<evidence type="ECO:0008006" key="5">
    <source>
        <dbReference type="Google" id="ProtNLM"/>
    </source>
</evidence>
<evidence type="ECO:0000313" key="4">
    <source>
        <dbReference type="Proteomes" id="UP001209570"/>
    </source>
</evidence>
<dbReference type="AlphaFoldDB" id="A0AAD5M4R9"/>
<feature type="region of interest" description="Disordered" evidence="1">
    <location>
        <begin position="175"/>
        <end position="205"/>
    </location>
</feature>
<evidence type="ECO:0000313" key="3">
    <source>
        <dbReference type="EMBL" id="KAJ0402003.1"/>
    </source>
</evidence>
<keyword evidence="2" id="KW-0472">Membrane</keyword>
<sequence length="532" mass="59218">MAPPRGPLTTRLVVCGGVLRGLLQNVAITLVCSGLALTCCALGNVTSRRSLAQQTYLDALAATMFWINVFFCVIIQFIQTSLLRTKHFLSRPQRRAGFVTALRRVVRATYPLMALHIGSMVALVYVVDAITKRSVRSWRLELHINCFAGIAYIALVWIATRKIYLQETVEGTARRSVQTQAQSQQSTSSRGPSPGMLPVGPSARRAPPIQRRKLRWHRRLWLQWRTFVRVFIRAVPSGASMAFAGLYVQLTSLRPIKTQRDLVVFATTSIIVKLVVQEVIKLLMRRRHVRDIRTLFLSVGLPTILIDTQVRLMLQLVDGATFTVGGSVAMAVVEIVTRLGKVLAIRYQLRRTTPLPAAPAQKQPVVPMDRQRAHNRVRAASIVAARASSGLDPVDERRQIVFRFHAAELYADMAAEYIAIALSSMFVLVFGQHPRFELTSRRQNASSGDAGGATYDTTSVAHLLRVIAFQTVMELVVDLLSCLLEVSQGVDFDELRKYAAYITITFIGLGVMNVHVTSVVYMKPDQTLSPQI</sequence>
<feature type="transmembrane region" description="Helical" evidence="2">
    <location>
        <begin position="142"/>
        <end position="160"/>
    </location>
</feature>
<feature type="transmembrane region" description="Helical" evidence="2">
    <location>
        <begin position="498"/>
        <end position="522"/>
    </location>
</feature>
<keyword evidence="2" id="KW-1133">Transmembrane helix</keyword>
<dbReference type="EMBL" id="JAKCXM010000113">
    <property type="protein sequence ID" value="KAJ0402003.1"/>
    <property type="molecule type" value="Genomic_DNA"/>
</dbReference>
<evidence type="ECO:0000256" key="2">
    <source>
        <dbReference type="SAM" id="Phobius"/>
    </source>
</evidence>
<protein>
    <recommendedName>
        <fullName evidence="5">Transmembrane protein</fullName>
    </recommendedName>
</protein>
<keyword evidence="4" id="KW-1185">Reference proteome</keyword>
<name>A0AAD5M4R9_PYTIN</name>
<proteinExistence type="predicted"/>
<keyword evidence="2" id="KW-0812">Transmembrane</keyword>
<feature type="transmembrane region" description="Helical" evidence="2">
    <location>
        <begin position="65"/>
        <end position="84"/>
    </location>
</feature>
<dbReference type="Proteomes" id="UP001209570">
    <property type="component" value="Unassembled WGS sequence"/>
</dbReference>
<gene>
    <name evidence="3" type="ORF">P43SY_006518</name>
</gene>
<organism evidence="3 4">
    <name type="scientific">Pythium insidiosum</name>
    <name type="common">Pythiosis disease agent</name>
    <dbReference type="NCBI Taxonomy" id="114742"/>
    <lineage>
        <taxon>Eukaryota</taxon>
        <taxon>Sar</taxon>
        <taxon>Stramenopiles</taxon>
        <taxon>Oomycota</taxon>
        <taxon>Peronosporomycetes</taxon>
        <taxon>Pythiales</taxon>
        <taxon>Pythiaceae</taxon>
        <taxon>Pythium</taxon>
    </lineage>
</organism>